<protein>
    <submittedName>
        <fullName evidence="1">Uncharacterized protein</fullName>
    </submittedName>
</protein>
<name>A0A075N1F2_9ARCH</name>
<dbReference type="RefSeq" id="WP_148701729.1">
    <property type="nucleotide sequence ID" value="NZ_CP007174.1"/>
</dbReference>
<dbReference type="Proteomes" id="UP000028194">
    <property type="component" value="Chromosome"/>
</dbReference>
<dbReference type="KEGG" id="nev:NTE_03270"/>
<dbReference type="EMBL" id="CP007174">
    <property type="protein sequence ID" value="AIF85299.1"/>
    <property type="molecule type" value="Genomic_DNA"/>
</dbReference>
<proteinExistence type="predicted"/>
<keyword evidence="2" id="KW-1185">Reference proteome</keyword>
<evidence type="ECO:0000313" key="2">
    <source>
        <dbReference type="Proteomes" id="UP000028194"/>
    </source>
</evidence>
<dbReference type="STRING" id="1459636.NTE_03270"/>
<gene>
    <name evidence="1" type="ORF">NTE_03270</name>
</gene>
<reference evidence="1 2" key="1">
    <citation type="journal article" date="2014" name="PLoS ONE">
        <title>Genome Sequence of Candidatus Nitrososphaera evergladensis from Group I.1b Enriched from Everglades Soil Reveals Novel Genomic Features of the Ammonia-Oxidizing Archaea.</title>
        <authorList>
            <person name="Zhalnina K.V."/>
            <person name="Dias R."/>
            <person name="Leonard M.T."/>
            <person name="Dorr de Quadros P."/>
            <person name="Camargo F.A."/>
            <person name="Drew J.C."/>
            <person name="Farmerie W.G."/>
            <person name="Daroub S.H."/>
            <person name="Triplett E.W."/>
        </authorList>
    </citation>
    <scope>NUCLEOTIDE SEQUENCE [LARGE SCALE GENOMIC DNA]</scope>
    <source>
        <strain evidence="1 2">SR1</strain>
    </source>
</reference>
<sequence length="131" mass="15020">MASTRRIGITPREKKEIAIPVARRLRTDVLEFGFKRSLFDVVSYDDDENLLRIVECKITSRITNIGGTFGQLLAYTALISSNGKDFLEAVLHEKRWNIPLNTITRMLESKTIPVAFYVAFRKQDVEDKKIS</sequence>
<dbReference type="AlphaFoldDB" id="A0A075N1F2"/>
<dbReference type="HOGENOM" id="CLU_1922680_0_0_2"/>
<organism evidence="1 2">
    <name type="scientific">Candidatus Nitrososphaera evergladensis SR1</name>
    <dbReference type="NCBI Taxonomy" id="1459636"/>
    <lineage>
        <taxon>Archaea</taxon>
        <taxon>Nitrososphaerota</taxon>
        <taxon>Nitrososphaeria</taxon>
        <taxon>Nitrososphaerales</taxon>
        <taxon>Nitrososphaeraceae</taxon>
        <taxon>Nitrososphaera</taxon>
    </lineage>
</organism>
<accession>A0A075N1F2</accession>
<evidence type="ECO:0000313" key="1">
    <source>
        <dbReference type="EMBL" id="AIF85299.1"/>
    </source>
</evidence>
<dbReference type="GeneID" id="41598925"/>